<dbReference type="SUPFAM" id="SSF55166">
    <property type="entry name" value="Hedgehog/DD-peptidase"/>
    <property type="match status" value="1"/>
</dbReference>
<dbReference type="EMBL" id="UINC01099365">
    <property type="protein sequence ID" value="SVC58585.1"/>
    <property type="molecule type" value="Genomic_DNA"/>
</dbReference>
<dbReference type="Gene3D" id="3.30.1380.10">
    <property type="match status" value="1"/>
</dbReference>
<proteinExistence type="predicted"/>
<sequence length="66" mass="7488">MLGHFPHSELVCPTMGEVRLATGFGEALERLRVELQVPLYITNAFRSPDHNTKVDGYPRSRHLVIN</sequence>
<dbReference type="Pfam" id="PF08291">
    <property type="entry name" value="Peptidase_M15_3"/>
    <property type="match status" value="1"/>
</dbReference>
<gene>
    <name evidence="2" type="ORF">METZ01_LOCUS311439</name>
</gene>
<evidence type="ECO:0000259" key="1">
    <source>
        <dbReference type="Pfam" id="PF08291"/>
    </source>
</evidence>
<feature type="domain" description="Peptidase M15A C-terminal" evidence="1">
    <location>
        <begin position="26"/>
        <end position="63"/>
    </location>
</feature>
<dbReference type="InterPro" id="IPR009045">
    <property type="entry name" value="Zn_M74/Hedgehog-like"/>
</dbReference>
<protein>
    <recommendedName>
        <fullName evidence="1">Peptidase M15A C-terminal domain-containing protein</fullName>
    </recommendedName>
</protein>
<reference evidence="2" key="1">
    <citation type="submission" date="2018-05" db="EMBL/GenBank/DDBJ databases">
        <authorList>
            <person name="Lanie J.A."/>
            <person name="Ng W.-L."/>
            <person name="Kazmierczak K.M."/>
            <person name="Andrzejewski T.M."/>
            <person name="Davidsen T.M."/>
            <person name="Wayne K.J."/>
            <person name="Tettelin H."/>
            <person name="Glass J.I."/>
            <person name="Rusch D."/>
            <person name="Podicherti R."/>
            <person name="Tsui H.-C.T."/>
            <person name="Winkler M.E."/>
        </authorList>
    </citation>
    <scope>NUCLEOTIDE SEQUENCE</scope>
</reference>
<dbReference type="AlphaFoldDB" id="A0A382NE30"/>
<evidence type="ECO:0000313" key="2">
    <source>
        <dbReference type="EMBL" id="SVC58585.1"/>
    </source>
</evidence>
<name>A0A382NE30_9ZZZZ</name>
<organism evidence="2">
    <name type="scientific">marine metagenome</name>
    <dbReference type="NCBI Taxonomy" id="408172"/>
    <lineage>
        <taxon>unclassified sequences</taxon>
        <taxon>metagenomes</taxon>
        <taxon>ecological metagenomes</taxon>
    </lineage>
</organism>
<dbReference type="InterPro" id="IPR013230">
    <property type="entry name" value="Peptidase_M15A_C"/>
</dbReference>
<accession>A0A382NE30</accession>